<dbReference type="RefSeq" id="WP_042242714.1">
    <property type="nucleotide sequence ID" value="NZ_BBNR01000005.1"/>
</dbReference>
<evidence type="ECO:0000313" key="5">
    <source>
        <dbReference type="Proteomes" id="UP000029646"/>
    </source>
</evidence>
<dbReference type="Proteomes" id="UP000029646">
    <property type="component" value="Unassembled WGS sequence"/>
</dbReference>
<dbReference type="InterPro" id="IPR036691">
    <property type="entry name" value="Endo/exonu/phosph_ase_sf"/>
</dbReference>
<dbReference type="EMBL" id="BBNR01000005">
    <property type="protein sequence ID" value="GAL66712.1"/>
    <property type="molecule type" value="Genomic_DNA"/>
</dbReference>
<keyword evidence="6" id="KW-1185">Reference proteome</keyword>
<dbReference type="EMBL" id="BBNY01000090">
    <property type="protein sequence ID" value="GAL90977.1"/>
    <property type="molecule type" value="Genomic_DNA"/>
</dbReference>
<dbReference type="GO" id="GO:0003824">
    <property type="term" value="F:catalytic activity"/>
    <property type="evidence" value="ECO:0007669"/>
    <property type="project" value="InterPro"/>
</dbReference>
<accession>A0A090VZ10</accession>
<comment type="caution">
    <text evidence="3">The sequence shown here is derived from an EMBL/GenBank/DDBJ whole genome shotgun (WGS) entry which is preliminary data.</text>
</comment>
<feature type="domain" description="Endonuclease/exonuclease/phosphatase" evidence="1">
    <location>
        <begin position="4"/>
        <end position="227"/>
    </location>
</feature>
<dbReference type="Proteomes" id="UP000030184">
    <property type="component" value="Unassembled WGS sequence"/>
</dbReference>
<evidence type="ECO:0000313" key="2">
    <source>
        <dbReference type="EMBL" id="GAL66712.1"/>
    </source>
</evidence>
<proteinExistence type="predicted"/>
<dbReference type="eggNOG" id="COG0708">
    <property type="taxonomic scope" value="Bacteria"/>
</dbReference>
<name>A0A090VZ10_9FLAO</name>
<sequence>MKIVTWNCNGAFRKKFDRIAELNADIYVIQECENPTESKHKEYQNWAKNYIWNGDTKNKGLAIFAKPEINLKKLNWSNEFKDHSVKHFLPCEINSEFNLLAVWTHRNNSPNFGYMGQFWKYLQVNRDKMKNILLIGDFNSNKIWDEWDRWWNHSDVVNELKEIGIESFYHKVTGEQQGKESKPTLYFQRKLERPYHIDYVFGSTEFESTLTKLEIGTAENWLSVSDHMPIITEYEKKITTR</sequence>
<evidence type="ECO:0000259" key="1">
    <source>
        <dbReference type="Pfam" id="PF03372"/>
    </source>
</evidence>
<dbReference type="STRING" id="504487.JCM19538_1035"/>
<dbReference type="Pfam" id="PF03372">
    <property type="entry name" value="Exo_endo_phos"/>
    <property type="match status" value="1"/>
</dbReference>
<evidence type="ECO:0000313" key="3">
    <source>
        <dbReference type="EMBL" id="GAL69975.1"/>
    </source>
</evidence>
<dbReference type="InterPro" id="IPR005135">
    <property type="entry name" value="Endo/exonuclease/phosphatase"/>
</dbReference>
<evidence type="ECO:0000313" key="4">
    <source>
        <dbReference type="EMBL" id="GAL90977.1"/>
    </source>
</evidence>
<dbReference type="Proteomes" id="UP000029641">
    <property type="component" value="Unassembled WGS sequence"/>
</dbReference>
<dbReference type="SUPFAM" id="SSF56219">
    <property type="entry name" value="DNase I-like"/>
    <property type="match status" value="1"/>
</dbReference>
<gene>
    <name evidence="2" type="ORF">JCM19301_3190</name>
    <name evidence="3" type="ORF">JCM19302_870</name>
    <name evidence="4" type="ORF">JCM19538_1035</name>
</gene>
<dbReference type="EMBL" id="BBNS01000003">
    <property type="protein sequence ID" value="GAL69975.1"/>
    <property type="molecule type" value="Genomic_DNA"/>
</dbReference>
<evidence type="ECO:0000313" key="6">
    <source>
        <dbReference type="Proteomes" id="UP000030184"/>
    </source>
</evidence>
<dbReference type="AlphaFoldDB" id="A0A090VZ10"/>
<reference evidence="6" key="1">
    <citation type="journal article" date="2014" name="Genome Announc.">
        <title>Draft Genome Sequence of Marine Flavobacterium Jejuia pallidilutea Strain 11shimoA1 and Pigmentation Mutants.</title>
        <authorList>
            <person name="Takatani N."/>
            <person name="Nakanishi M."/>
            <person name="Meirelles P."/>
            <person name="Mino S."/>
            <person name="Suda W."/>
            <person name="Oshima K."/>
            <person name="Hattori M."/>
            <person name="Ohkuma M."/>
            <person name="Hosokawa M."/>
            <person name="Miyashita K."/>
            <person name="Thompson F.L."/>
            <person name="Niwa A."/>
            <person name="Sawabe T."/>
            <person name="Sawabe T."/>
        </authorList>
    </citation>
    <scope>NUCLEOTIDE SEQUENCE [LARGE SCALE GENOMIC DNA]</scope>
    <source>
        <strain evidence="6">JCM 19538</strain>
    </source>
</reference>
<protein>
    <recommendedName>
        <fullName evidence="1">Endonuclease/exonuclease/phosphatase domain-containing protein</fullName>
    </recommendedName>
</protein>
<organism evidence="3 5">
    <name type="scientific">Jejuia pallidilutea</name>
    <dbReference type="NCBI Taxonomy" id="504487"/>
    <lineage>
        <taxon>Bacteria</taxon>
        <taxon>Pseudomonadati</taxon>
        <taxon>Bacteroidota</taxon>
        <taxon>Flavobacteriia</taxon>
        <taxon>Flavobacteriales</taxon>
        <taxon>Flavobacteriaceae</taxon>
        <taxon>Jejuia</taxon>
    </lineage>
</organism>
<dbReference type="OrthoDB" id="583592at2"/>
<dbReference type="Gene3D" id="3.60.10.10">
    <property type="entry name" value="Endonuclease/exonuclease/phosphatase"/>
    <property type="match status" value="1"/>
</dbReference>